<dbReference type="InterPro" id="IPR002938">
    <property type="entry name" value="FAD-bd"/>
</dbReference>
<keyword evidence="2" id="KW-0285">Flavoprotein</keyword>
<evidence type="ECO:0000313" key="6">
    <source>
        <dbReference type="Proteomes" id="UP000238205"/>
    </source>
</evidence>
<evidence type="ECO:0000259" key="4">
    <source>
        <dbReference type="Pfam" id="PF01494"/>
    </source>
</evidence>
<evidence type="ECO:0000313" key="5">
    <source>
        <dbReference type="EMBL" id="PRY82735.1"/>
    </source>
</evidence>
<gene>
    <name evidence="5" type="ORF">CLV38_10964</name>
</gene>
<reference evidence="5 6" key="1">
    <citation type="submission" date="2018-03" db="EMBL/GenBank/DDBJ databases">
        <title>Genomic Encyclopedia of Archaeal and Bacterial Type Strains, Phase II (KMG-II): from individual species to whole genera.</title>
        <authorList>
            <person name="Goeker M."/>
        </authorList>
    </citation>
    <scope>NUCLEOTIDE SEQUENCE [LARGE SCALE GENOMIC DNA]</scope>
    <source>
        <strain evidence="5 6">DSM 13175</strain>
    </source>
</reference>
<sequence length="500" mass="56529">MKQNKEVLIVGAGPTGLVLALELAYRGVAFRIIDKNDGPGESSRAMLVVPKVLESYKKFGLDQTVSEKGIRPEHINYYVKNMKKSAIPLGRLGRGQSAYPYVVTFPQDEHEKVLLEQLKKMGHSVEWKTAFDSLEKIDDMNKVVLKKQDETVTGLFDYVIGCDGASSSVRKSVGITFSGETYEEIFYVLDAVIDGKITHEESGSFVFVEKYFALFFPLRNRQTTRGIGMFPPDLVRSEAFSFEALKPRLENEFSITIQKKNWFSDYKIHRRTADQFNQETVFLAGDAAHIHSPAGGQGMNLGIGDAVNLGWKLAAVILDDVDEALLRTYESERKRLAESVVSRTDNAFKVMASQSKVSQLIRTRVVPLAAFAAGQSEWLQSQVFKVLSQLYISYDESPLNNQGTSKLKSGTRLPYADGEQFEFKREAGWQLHYFNEAPDFSLFKKEIPVELIRRRWTDKTSKAGFEKDYLYLVRPDGYIGWTGKPGSTKELFDYIAVWIT</sequence>
<dbReference type="Proteomes" id="UP000238205">
    <property type="component" value="Unassembled WGS sequence"/>
</dbReference>
<dbReference type="EMBL" id="PVTO01000009">
    <property type="protein sequence ID" value="PRY82735.1"/>
    <property type="molecule type" value="Genomic_DNA"/>
</dbReference>
<keyword evidence="6" id="KW-1185">Reference proteome</keyword>
<dbReference type="PANTHER" id="PTHR43004:SF19">
    <property type="entry name" value="BINDING MONOOXYGENASE, PUTATIVE (JCVI)-RELATED"/>
    <property type="match status" value="1"/>
</dbReference>
<dbReference type="Gene3D" id="3.50.50.60">
    <property type="entry name" value="FAD/NAD(P)-binding domain"/>
    <property type="match status" value="1"/>
</dbReference>
<dbReference type="GO" id="GO:0016709">
    <property type="term" value="F:oxidoreductase activity, acting on paired donors, with incorporation or reduction of molecular oxygen, NAD(P)H as one donor, and incorporation of one atom of oxygen"/>
    <property type="evidence" value="ECO:0007669"/>
    <property type="project" value="UniProtKB-ARBA"/>
</dbReference>
<dbReference type="PRINTS" id="PR00420">
    <property type="entry name" value="RNGMNOXGNASE"/>
</dbReference>
<dbReference type="RefSeq" id="WP_170068833.1">
    <property type="nucleotide sequence ID" value="NZ_PVTO01000009.1"/>
</dbReference>
<evidence type="ECO:0000256" key="1">
    <source>
        <dbReference type="ARBA" id="ARBA00001974"/>
    </source>
</evidence>
<dbReference type="AlphaFoldDB" id="A0A2T0W7R5"/>
<comment type="caution">
    <text evidence="5">The sequence shown here is derived from an EMBL/GenBank/DDBJ whole genome shotgun (WGS) entry which is preliminary data.</text>
</comment>
<dbReference type="InterPro" id="IPR050641">
    <property type="entry name" value="RIFMO-like"/>
</dbReference>
<feature type="domain" description="FAD-binding" evidence="4">
    <location>
        <begin position="6"/>
        <end position="343"/>
    </location>
</feature>
<keyword evidence="3" id="KW-0274">FAD</keyword>
<dbReference type="GO" id="GO:0071949">
    <property type="term" value="F:FAD binding"/>
    <property type="evidence" value="ECO:0007669"/>
    <property type="project" value="InterPro"/>
</dbReference>
<dbReference type="PANTHER" id="PTHR43004">
    <property type="entry name" value="TRK SYSTEM POTASSIUM UPTAKE PROTEIN"/>
    <property type="match status" value="1"/>
</dbReference>
<dbReference type="Gene3D" id="3.30.70.2450">
    <property type="match status" value="1"/>
</dbReference>
<proteinExistence type="predicted"/>
<name>A0A2T0W7R5_9LACT</name>
<dbReference type="Pfam" id="PF01494">
    <property type="entry name" value="FAD_binding_3"/>
    <property type="match status" value="1"/>
</dbReference>
<dbReference type="InterPro" id="IPR036188">
    <property type="entry name" value="FAD/NAD-bd_sf"/>
</dbReference>
<accession>A0A2T0W7R5</accession>
<protein>
    <submittedName>
        <fullName evidence="5">2-polyprenyl-6-methoxyphenol hydroxylase-like FAD-dependent oxidoreductase</fullName>
    </submittedName>
</protein>
<comment type="cofactor">
    <cofactor evidence="1">
        <name>FAD</name>
        <dbReference type="ChEBI" id="CHEBI:57692"/>
    </cofactor>
</comment>
<organism evidence="5 6">
    <name type="scientific">Alkalibacterium olivapovliticus</name>
    <dbReference type="NCBI Taxonomy" id="99907"/>
    <lineage>
        <taxon>Bacteria</taxon>
        <taxon>Bacillati</taxon>
        <taxon>Bacillota</taxon>
        <taxon>Bacilli</taxon>
        <taxon>Lactobacillales</taxon>
        <taxon>Carnobacteriaceae</taxon>
        <taxon>Alkalibacterium</taxon>
    </lineage>
</organism>
<evidence type="ECO:0000256" key="3">
    <source>
        <dbReference type="ARBA" id="ARBA00022827"/>
    </source>
</evidence>
<evidence type="ECO:0000256" key="2">
    <source>
        <dbReference type="ARBA" id="ARBA00022630"/>
    </source>
</evidence>
<dbReference type="SUPFAM" id="SSF51905">
    <property type="entry name" value="FAD/NAD(P)-binding domain"/>
    <property type="match status" value="1"/>
</dbReference>